<evidence type="ECO:0000256" key="8">
    <source>
        <dbReference type="SAM" id="MobiDB-lite"/>
    </source>
</evidence>
<keyword evidence="4" id="KW-0509">mRNA transport</keyword>
<evidence type="ECO:0000256" key="5">
    <source>
        <dbReference type="ARBA" id="ARBA00022927"/>
    </source>
</evidence>
<dbReference type="Gene3D" id="1.20.58.1380">
    <property type="match status" value="1"/>
</dbReference>
<name>A0A131YL41_RHIAP</name>
<dbReference type="AlphaFoldDB" id="A0A131YL41"/>
<dbReference type="Pfam" id="PF08801">
    <property type="entry name" value="Nucleoporin_N"/>
    <property type="match status" value="1"/>
</dbReference>
<accession>A0A131YL41</accession>
<evidence type="ECO:0000256" key="3">
    <source>
        <dbReference type="ARBA" id="ARBA00022448"/>
    </source>
</evidence>
<sequence length="1125" mass="125796">MYTPRRPGTPGGSFLTTPHSLSKSRRSAGTPLAYGRSPCTPGMLSLCQDSSLHQSQVLEETADHVVELFGTILPVLVSEALVEAEPGTDISARISSCGWAWLVCGRKLFVWQYKQGSRNRSCRMLTLPPSDLAHRADLVCVLLRDDLAPAALAVAPAGILRYWPNIAHEGSSTDALADLQGEECYSLTNTQPIGCILATTTSSLMLVTPSTVDGQTALLIKPLKAPQGLLAGIGRRVSSFIFGAMPSQSSEARHLVKVLVEPTEEEDEKYVYVLLRNTLQKWFLEEAGPEKLCGECDLDRTMKEQFHEALWEHGNTLPRHLRAWCIDMQLSANGVAVLMAALNPQVSQQLHYAIGTVDVRNVGSPNDIPVCFMDFTVLRFSEQYTERNEESLLNYKFVLPSVNRRTSFVYGTTKVYCVTPGSNVDDPDVIEFKKDKLLGAGSYEGTPLFFSHVHGIVCIRSVHAPAQDASRTVELLLQDHGSPEDNMEETSVDESNFNKLRSAFVLFCKSELLRSEAIIDEAFLGRTEPSSEPDSALDTCVSRLGYRLVDDVPAMDPRWAHQHAPGGLGSSSMSLLIHHQLEDKLRAHQLLLNFLKGVGLWQRLYAVTVRGLPMATNLLLQEQAEKLVAAMQLRSLQSQFGGVIDAGIKRVIDARRLSVSARLTATDHFYQQVSELDKIFLALVEEEEAKLNKGISPKDELALIIEVNSIIVKVLQEVCVFREKEQLIYEAAREISLEFRPWTSVLRDVLCQQHQVTVARAVPLVDEAFDRGRVYQQLCDLADLVLNGYKVQLDSLSHDPGAYEALELQYQQDRKNLIAPLIKANQYERAAALAEKYYDFTSLVEICETTKNKEKLQNYMIQFADQGFPEFVFKWQLDSGRRGELLRQPASQYRNLERFLEGHDSLSWLHAIQLGKMGQAANTLHSLGLREDKYLARKKALLSLSKLAALASGGPPESRADLIKSINKEHELIMYQESLPAAVKEAYCLDPKNMQALGPEELIEMYISQDNTNADEYDFAKALELLSFIADQTRAQILRMRIWCAAILRNQWEDLNTDDPVSIMPDLLFFRIAELYFSKGSNLAEFLPSLDELLEMPELQDLGTNPTFSFMLGAGYEHMQRVAAC</sequence>
<dbReference type="GO" id="GO:0017056">
    <property type="term" value="F:structural constituent of nuclear pore"/>
    <property type="evidence" value="ECO:0007669"/>
    <property type="project" value="InterPro"/>
</dbReference>
<feature type="domain" description="Nucleoporin Nup133/Nup155-like C-terminal" evidence="9">
    <location>
        <begin position="808"/>
        <end position="995"/>
    </location>
</feature>
<dbReference type="GO" id="GO:0000972">
    <property type="term" value="P:transcription-dependent tethering of RNA polymerase II gene DNA at nuclear periphery"/>
    <property type="evidence" value="ECO:0007669"/>
    <property type="project" value="TreeGrafter"/>
</dbReference>
<dbReference type="SUPFAM" id="SSF117289">
    <property type="entry name" value="Nucleoporin domain"/>
    <property type="match status" value="1"/>
</dbReference>
<keyword evidence="3" id="KW-0813">Transport</keyword>
<dbReference type="PANTHER" id="PTHR13405:SF11">
    <property type="entry name" value="NUCLEAR PORE COMPLEX PROTEIN NUP133"/>
    <property type="match status" value="1"/>
</dbReference>
<protein>
    <submittedName>
        <fullName evidence="11">Nuclear pore complex protein Nup133</fullName>
    </submittedName>
</protein>
<dbReference type="EMBL" id="GEDV01009926">
    <property type="protein sequence ID" value="JAP78631.1"/>
    <property type="molecule type" value="Transcribed_RNA"/>
</dbReference>
<organism evidence="11">
    <name type="scientific">Rhipicephalus appendiculatus</name>
    <name type="common">Brown ear tick</name>
    <dbReference type="NCBI Taxonomy" id="34631"/>
    <lineage>
        <taxon>Eukaryota</taxon>
        <taxon>Metazoa</taxon>
        <taxon>Ecdysozoa</taxon>
        <taxon>Arthropoda</taxon>
        <taxon>Chelicerata</taxon>
        <taxon>Arachnida</taxon>
        <taxon>Acari</taxon>
        <taxon>Parasitiformes</taxon>
        <taxon>Ixodida</taxon>
        <taxon>Ixodoidea</taxon>
        <taxon>Ixodidae</taxon>
        <taxon>Rhipicephalinae</taxon>
        <taxon>Rhipicephalus</taxon>
        <taxon>Rhipicephalus</taxon>
    </lineage>
</organism>
<dbReference type="Gene3D" id="2.130.10.10">
    <property type="entry name" value="YVTN repeat-like/Quinoprotein amine dehydrogenase"/>
    <property type="match status" value="1"/>
</dbReference>
<evidence type="ECO:0000256" key="4">
    <source>
        <dbReference type="ARBA" id="ARBA00022816"/>
    </source>
</evidence>
<feature type="region of interest" description="Disordered" evidence="8">
    <location>
        <begin position="1"/>
        <end position="31"/>
    </location>
</feature>
<evidence type="ECO:0000256" key="6">
    <source>
        <dbReference type="ARBA" id="ARBA00023010"/>
    </source>
</evidence>
<dbReference type="PANTHER" id="PTHR13405">
    <property type="entry name" value="NUCLEAR PORE COMPLEX PROTEIN NUP133"/>
    <property type="match status" value="1"/>
</dbReference>
<dbReference type="InterPro" id="IPR007187">
    <property type="entry name" value="Nucleoporin_Nup133/Nup155_C"/>
</dbReference>
<evidence type="ECO:0000256" key="7">
    <source>
        <dbReference type="ARBA" id="ARBA00023242"/>
    </source>
</evidence>
<evidence type="ECO:0000256" key="1">
    <source>
        <dbReference type="ARBA" id="ARBA00004259"/>
    </source>
</evidence>
<comment type="subcellular location">
    <subcellularLocation>
        <location evidence="1">Nucleus envelope</location>
    </subcellularLocation>
</comment>
<evidence type="ECO:0000256" key="2">
    <source>
        <dbReference type="ARBA" id="ARBA00005569"/>
    </source>
</evidence>
<reference evidence="11" key="1">
    <citation type="journal article" date="2016" name="Ticks Tick Borne Dis.">
        <title>De novo assembly and annotation of the salivary gland transcriptome of Rhipicephalus appendiculatus male and female ticks during blood feeding.</title>
        <authorList>
            <person name="de Castro M.H."/>
            <person name="de Klerk D."/>
            <person name="Pienaar R."/>
            <person name="Latif A.A."/>
            <person name="Rees D.J."/>
            <person name="Mans B.J."/>
        </authorList>
    </citation>
    <scope>NUCLEOTIDE SEQUENCE</scope>
    <source>
        <tissue evidence="11">Salivary glands</tissue>
    </source>
</reference>
<dbReference type="GO" id="GO:0031080">
    <property type="term" value="C:nuclear pore outer ring"/>
    <property type="evidence" value="ECO:0007669"/>
    <property type="project" value="TreeGrafter"/>
</dbReference>
<proteinExistence type="inferred from homology"/>
<dbReference type="GO" id="GO:0016973">
    <property type="term" value="P:poly(A)+ mRNA export from nucleus"/>
    <property type="evidence" value="ECO:0007669"/>
    <property type="project" value="TreeGrafter"/>
</dbReference>
<comment type="similarity">
    <text evidence="2">Belongs to the nucleoporin Nup133 family.</text>
</comment>
<keyword evidence="5" id="KW-0653">Protein transport</keyword>
<dbReference type="InterPro" id="IPR015943">
    <property type="entry name" value="WD40/YVTN_repeat-like_dom_sf"/>
</dbReference>
<dbReference type="Gene3D" id="1.25.40.700">
    <property type="match status" value="1"/>
</dbReference>
<keyword evidence="6" id="KW-0811">Translocation</keyword>
<keyword evidence="7" id="KW-0539">Nucleus</keyword>
<dbReference type="Pfam" id="PF03177">
    <property type="entry name" value="Nucleoporin_C"/>
    <property type="match status" value="1"/>
</dbReference>
<dbReference type="GO" id="GO:0006606">
    <property type="term" value="P:protein import into nucleus"/>
    <property type="evidence" value="ECO:0007669"/>
    <property type="project" value="TreeGrafter"/>
</dbReference>
<evidence type="ECO:0000313" key="11">
    <source>
        <dbReference type="EMBL" id="JAP78631.1"/>
    </source>
</evidence>
<evidence type="ECO:0000259" key="10">
    <source>
        <dbReference type="Pfam" id="PF08801"/>
    </source>
</evidence>
<dbReference type="InterPro" id="IPR014908">
    <property type="entry name" value="Nucleoporin_Nup133/Nup155_N"/>
</dbReference>
<dbReference type="InterPro" id="IPR037624">
    <property type="entry name" value="Nup133-like"/>
</dbReference>
<feature type="domain" description="Nucleoporin Nup133/Nup155-like N-terminal" evidence="10">
    <location>
        <begin position="96"/>
        <end position="411"/>
    </location>
</feature>
<evidence type="ECO:0000259" key="9">
    <source>
        <dbReference type="Pfam" id="PF03177"/>
    </source>
</evidence>